<feature type="transmembrane region" description="Helical" evidence="7">
    <location>
        <begin position="267"/>
        <end position="293"/>
    </location>
</feature>
<feature type="transmembrane region" description="Helical" evidence="7">
    <location>
        <begin position="316"/>
        <end position="342"/>
    </location>
</feature>
<dbReference type="EMBL" id="JBHUGA010000060">
    <property type="protein sequence ID" value="MFD1847771.1"/>
    <property type="molecule type" value="Genomic_DNA"/>
</dbReference>
<feature type="transmembrane region" description="Helical" evidence="7">
    <location>
        <begin position="757"/>
        <end position="782"/>
    </location>
</feature>
<feature type="transmembrane region" description="Helical" evidence="7">
    <location>
        <begin position="354"/>
        <end position="381"/>
    </location>
</feature>
<keyword evidence="5 7" id="KW-0472">Membrane</keyword>
<evidence type="ECO:0000256" key="4">
    <source>
        <dbReference type="ARBA" id="ARBA00022989"/>
    </source>
</evidence>
<keyword evidence="3 7" id="KW-0812">Transmembrane</keyword>
<evidence type="ECO:0000256" key="2">
    <source>
        <dbReference type="ARBA" id="ARBA00022475"/>
    </source>
</evidence>
<sequence>MLQVALAQLRINARRFVAVALAVMLGVGFLSTTLMVSGTTQATLQQSLGATYAKADLVVSLEEGAGSAMETERLLSAIDAVSAVHAAQRTISTLRLPTGPADVFVLSTAPDELQSLILADGRLPVDGTGITIDKAAASQLGLGVGDSFALEQTQYSPAGEPLPPKIMTVTLTGITENSADPYLAGLPQVYAAPELVESLSIFSPGEAPPQATTAQLALDGSATVADVRTATASALSSAGVSAEVRTSAEQVTADVAALSGGTDQLTVILLAFAVVAVLVTALVISNTFSVLVAQRTRDLALLRCIGASRAQIRRSVLIEAGIVGLVSSVLGVLLAAGVMWALVSLAAAQDGTEFATLAIPASSVMVGLIVGVVMTLVAAFVPARAATAVAPLEALRPAEEATTETRRGKARLFLGLVLVLLGAGLLGAGAATSTLLIALPGGVLSFVGVLLCASLFLPALVTAVGKLATPLGVPGRLAAINAVRNPARTTATASALLVGVTLVTMMMAGAQTSRTAFEAELGANYPVDLAVQEVGNVATADAAVTTVERLDGVDAALALSVAAVSDDAAGAMPVYAISASEAEAVLRSKDLELVDDVVFMPQDSGLTEVTLMGADGPVTLPVQEVQTQIFVPTITATTAAELGTAPLPGVAALGDETGILWLKLDDSLDAAGVTGLRSEIVEALNVSEYQVNGAAIERVSFNEIIDVILLVVTALLAVAVLIALIGVANTLSLSVLERTRESSLLRALGLTRGQLRGMLAVEAVLIAGVAAAFGCLLGVVYGWLGVQSALGAITPVTPSIPWLQLLGVVAVAVVAALLASVLPARRAARLSPVEGLAMA</sequence>
<protein>
    <submittedName>
        <fullName evidence="9">ABC transporter permease</fullName>
    </submittedName>
</protein>
<feature type="domain" description="ABC3 transporter permease C-terminal" evidence="8">
    <location>
        <begin position="271"/>
        <end position="387"/>
    </location>
</feature>
<feature type="transmembrane region" description="Helical" evidence="7">
    <location>
        <begin position="489"/>
        <end position="510"/>
    </location>
</feature>
<dbReference type="PANTHER" id="PTHR30572">
    <property type="entry name" value="MEMBRANE COMPONENT OF TRANSPORTER-RELATED"/>
    <property type="match status" value="1"/>
</dbReference>
<feature type="transmembrane region" description="Helical" evidence="7">
    <location>
        <begin position="443"/>
        <end position="468"/>
    </location>
</feature>
<comment type="caution">
    <text evidence="9">The sequence shown here is derived from an EMBL/GenBank/DDBJ whole genome shotgun (WGS) entry which is preliminary data.</text>
</comment>
<feature type="transmembrane region" description="Helical" evidence="7">
    <location>
        <begin position="707"/>
        <end position="736"/>
    </location>
</feature>
<comment type="similarity">
    <text evidence="6">Belongs to the ABC-4 integral membrane protein family.</text>
</comment>
<feature type="transmembrane region" description="Helical" evidence="7">
    <location>
        <begin position="412"/>
        <end position="437"/>
    </location>
</feature>
<evidence type="ECO:0000256" key="6">
    <source>
        <dbReference type="ARBA" id="ARBA00038076"/>
    </source>
</evidence>
<keyword evidence="10" id="KW-1185">Reference proteome</keyword>
<evidence type="ECO:0000256" key="1">
    <source>
        <dbReference type="ARBA" id="ARBA00004651"/>
    </source>
</evidence>
<feature type="transmembrane region" description="Helical" evidence="7">
    <location>
        <begin position="16"/>
        <end position="36"/>
    </location>
</feature>
<keyword evidence="2" id="KW-1003">Cell membrane</keyword>
<keyword evidence="4 7" id="KW-1133">Transmembrane helix</keyword>
<dbReference type="InterPro" id="IPR050250">
    <property type="entry name" value="Macrolide_Exporter_MacB"/>
</dbReference>
<dbReference type="Proteomes" id="UP001597307">
    <property type="component" value="Unassembled WGS sequence"/>
</dbReference>
<accession>A0ABW4QAX9</accession>
<dbReference type="Pfam" id="PF02687">
    <property type="entry name" value="FtsX"/>
    <property type="match status" value="2"/>
</dbReference>
<reference evidence="10" key="1">
    <citation type="journal article" date="2019" name="Int. J. Syst. Evol. Microbiol.">
        <title>The Global Catalogue of Microorganisms (GCM) 10K type strain sequencing project: providing services to taxonomists for standard genome sequencing and annotation.</title>
        <authorList>
            <consortium name="The Broad Institute Genomics Platform"/>
            <consortium name="The Broad Institute Genome Sequencing Center for Infectious Disease"/>
            <person name="Wu L."/>
            <person name="Ma J."/>
        </authorList>
    </citation>
    <scope>NUCLEOTIDE SEQUENCE [LARGE SCALE GENOMIC DNA]</scope>
    <source>
        <strain evidence="10">JCM 11496</strain>
    </source>
</reference>
<dbReference type="PANTHER" id="PTHR30572:SF4">
    <property type="entry name" value="ABC TRANSPORTER PERMEASE YTRF"/>
    <property type="match status" value="1"/>
</dbReference>
<evidence type="ECO:0000259" key="8">
    <source>
        <dbReference type="Pfam" id="PF02687"/>
    </source>
</evidence>
<evidence type="ECO:0000313" key="10">
    <source>
        <dbReference type="Proteomes" id="UP001597307"/>
    </source>
</evidence>
<evidence type="ECO:0000256" key="3">
    <source>
        <dbReference type="ARBA" id="ARBA00022692"/>
    </source>
</evidence>
<feature type="domain" description="ABC3 transporter permease C-terminal" evidence="8">
    <location>
        <begin position="715"/>
        <end position="832"/>
    </location>
</feature>
<dbReference type="RefSeq" id="WP_343880923.1">
    <property type="nucleotide sequence ID" value="NZ_BAAAIJ010000051.1"/>
</dbReference>
<comment type="subcellular location">
    <subcellularLocation>
        <location evidence="1">Cell membrane</location>
        <topology evidence="1">Multi-pass membrane protein</topology>
    </subcellularLocation>
</comment>
<evidence type="ECO:0000313" key="9">
    <source>
        <dbReference type="EMBL" id="MFD1847771.1"/>
    </source>
</evidence>
<dbReference type="InterPro" id="IPR003838">
    <property type="entry name" value="ABC3_permease_C"/>
</dbReference>
<feature type="transmembrane region" description="Helical" evidence="7">
    <location>
        <begin position="802"/>
        <end position="822"/>
    </location>
</feature>
<evidence type="ECO:0000256" key="5">
    <source>
        <dbReference type="ARBA" id="ARBA00023136"/>
    </source>
</evidence>
<gene>
    <name evidence="9" type="ORF">ACFSFX_14360</name>
</gene>
<organism evidence="9 10">
    <name type="scientific">Arthrobacter flavus</name>
    <dbReference type="NCBI Taxonomy" id="95172"/>
    <lineage>
        <taxon>Bacteria</taxon>
        <taxon>Bacillati</taxon>
        <taxon>Actinomycetota</taxon>
        <taxon>Actinomycetes</taxon>
        <taxon>Micrococcales</taxon>
        <taxon>Micrococcaceae</taxon>
        <taxon>Arthrobacter</taxon>
    </lineage>
</organism>
<evidence type="ECO:0000256" key="7">
    <source>
        <dbReference type="SAM" id="Phobius"/>
    </source>
</evidence>
<name>A0ABW4QAX9_9MICC</name>
<proteinExistence type="inferred from homology"/>